<name>A0A0F9NAW8_9ZZZZ</name>
<accession>A0A0F9NAW8</accession>
<reference evidence="1" key="1">
    <citation type="journal article" date="2015" name="Nature">
        <title>Complex archaea that bridge the gap between prokaryotes and eukaryotes.</title>
        <authorList>
            <person name="Spang A."/>
            <person name="Saw J.H."/>
            <person name="Jorgensen S.L."/>
            <person name="Zaremba-Niedzwiedzka K."/>
            <person name="Martijn J."/>
            <person name="Lind A.E."/>
            <person name="van Eijk R."/>
            <person name="Schleper C."/>
            <person name="Guy L."/>
            <person name="Ettema T.J."/>
        </authorList>
    </citation>
    <scope>NUCLEOTIDE SEQUENCE</scope>
</reference>
<gene>
    <name evidence="1" type="ORF">LCGC14_1359120</name>
</gene>
<dbReference type="EMBL" id="LAZR01008479">
    <property type="protein sequence ID" value="KKM78527.1"/>
    <property type="molecule type" value="Genomic_DNA"/>
</dbReference>
<proteinExistence type="predicted"/>
<sequence length="93" mass="10338">MEHTPRYFLTELNDGLQWLTDGHDFGMHPGAARELLKALEDVRRIVANQLDNGLFPAKGDTSNLTPEQAHVRERLSMASRIARNAIKAAKGDA</sequence>
<protein>
    <submittedName>
        <fullName evidence="1">Uncharacterized protein</fullName>
    </submittedName>
</protein>
<evidence type="ECO:0000313" key="1">
    <source>
        <dbReference type="EMBL" id="KKM78527.1"/>
    </source>
</evidence>
<dbReference type="AlphaFoldDB" id="A0A0F9NAW8"/>
<organism evidence="1">
    <name type="scientific">marine sediment metagenome</name>
    <dbReference type="NCBI Taxonomy" id="412755"/>
    <lineage>
        <taxon>unclassified sequences</taxon>
        <taxon>metagenomes</taxon>
        <taxon>ecological metagenomes</taxon>
    </lineage>
</organism>
<comment type="caution">
    <text evidence="1">The sequence shown here is derived from an EMBL/GenBank/DDBJ whole genome shotgun (WGS) entry which is preliminary data.</text>
</comment>